<dbReference type="STRING" id="559304.G8YFX0"/>
<accession>G8YFX0</accession>
<sequence length="274" mass="30309">MGQFDSSIYKKYESYIVSDLDDGVRHVQINNPKVLNAFDEKMWRDYAEILETLDSHEDTNIIIISSACPRAFSSGLNLKDAIKTMASSSGISDKERYTSLHKHIKEFQHCITTPARIDTPTICLLNGVCYGLALDMLACCSIRVVTEDVRLSIREIKIGIPADIGSLQRLPSIVNNKSLLYQYALTGAVFGAAEAEKLGIVSKIVPNLEEGVKYCTSLAENIAQHQTWAIKGTKLHIQQILDGTTVEQGLNNVAKYNATHIDGNFIRAMSSVKL</sequence>
<dbReference type="eggNOG" id="KOG1681">
    <property type="taxonomic scope" value="Eukaryota"/>
</dbReference>
<dbReference type="Proteomes" id="UP000005222">
    <property type="component" value="Chromosome I"/>
</dbReference>
<dbReference type="Gene3D" id="3.90.226.10">
    <property type="entry name" value="2-enoyl-CoA Hydratase, Chain A, domain 1"/>
    <property type="match status" value="1"/>
</dbReference>
<dbReference type="GO" id="GO:0051750">
    <property type="term" value="F:delta(3,5)-delta(2,4)-dienoyl-CoA isomerase activity"/>
    <property type="evidence" value="ECO:0007669"/>
    <property type="project" value="TreeGrafter"/>
</dbReference>
<dbReference type="CDD" id="cd06558">
    <property type="entry name" value="crotonase-like"/>
    <property type="match status" value="1"/>
</dbReference>
<comment type="similarity">
    <text evidence="1">Belongs to the enoyl-CoA hydratase/isomerase family.</text>
</comment>
<dbReference type="HOGENOM" id="CLU_009834_7_0_1"/>
<proteinExistence type="inferred from homology"/>
<dbReference type="InterPro" id="IPR029045">
    <property type="entry name" value="ClpP/crotonase-like_dom_sf"/>
</dbReference>
<evidence type="ECO:0000256" key="1">
    <source>
        <dbReference type="ARBA" id="ARBA00005254"/>
    </source>
</evidence>
<dbReference type="InParanoid" id="G8YFX0"/>
<dbReference type="GO" id="GO:0005739">
    <property type="term" value="C:mitochondrion"/>
    <property type="evidence" value="ECO:0007669"/>
    <property type="project" value="TreeGrafter"/>
</dbReference>
<protein>
    <submittedName>
        <fullName evidence="2">Piso0_002765 protein</fullName>
    </submittedName>
</protein>
<dbReference type="PANTHER" id="PTHR43149:SF1">
    <property type="entry name" value="DELTA(3,5)-DELTA(2,4)-DIENOYL-COA ISOMERASE, MITOCHONDRIAL"/>
    <property type="match status" value="1"/>
</dbReference>
<gene>
    <name evidence="2" type="primary">Piso0_002765</name>
    <name evidence="2" type="ORF">GNLVRS01_PISO0I17322g</name>
</gene>
<dbReference type="OMA" id="FQEACWA"/>
<dbReference type="AlphaFoldDB" id="G8YFX0"/>
<dbReference type="InterPro" id="IPR001753">
    <property type="entry name" value="Enoyl-CoA_hydra/iso"/>
</dbReference>
<keyword evidence="3" id="KW-1185">Reference proteome</keyword>
<evidence type="ECO:0000313" key="3">
    <source>
        <dbReference type="Proteomes" id="UP000005222"/>
    </source>
</evidence>
<evidence type="ECO:0000313" key="2">
    <source>
        <dbReference type="EMBL" id="CCE82069.1"/>
    </source>
</evidence>
<dbReference type="InterPro" id="IPR045002">
    <property type="entry name" value="Ech1-like"/>
</dbReference>
<dbReference type="OrthoDB" id="14970at2759"/>
<dbReference type="SUPFAM" id="SSF52096">
    <property type="entry name" value="ClpP/crotonase"/>
    <property type="match status" value="1"/>
</dbReference>
<reference evidence="2 3" key="1">
    <citation type="journal article" date="2012" name="G3 (Bethesda)">
        <title>Pichia sorbitophila, an interspecies yeast hybrid reveals early steps of genome resolution following polyploidization.</title>
        <authorList>
            <person name="Leh Louis V."/>
            <person name="Despons L."/>
            <person name="Friedrich A."/>
            <person name="Martin T."/>
            <person name="Durrens P."/>
            <person name="Casaregola S."/>
            <person name="Neuveglise C."/>
            <person name="Fairhead C."/>
            <person name="Marck C."/>
            <person name="Cruz J.A."/>
            <person name="Straub M.L."/>
            <person name="Kugler V."/>
            <person name="Sacerdot C."/>
            <person name="Uzunov Z."/>
            <person name="Thierry A."/>
            <person name="Weiss S."/>
            <person name="Bleykasten C."/>
            <person name="De Montigny J."/>
            <person name="Jacques N."/>
            <person name="Jung P."/>
            <person name="Lemaire M."/>
            <person name="Mallet S."/>
            <person name="Morel G."/>
            <person name="Richard G.F."/>
            <person name="Sarkar A."/>
            <person name="Savel G."/>
            <person name="Schacherer J."/>
            <person name="Seret M.L."/>
            <person name="Talla E."/>
            <person name="Samson G."/>
            <person name="Jubin C."/>
            <person name="Poulain J."/>
            <person name="Vacherie B."/>
            <person name="Barbe V."/>
            <person name="Pelletier E."/>
            <person name="Sherman D.J."/>
            <person name="Westhof E."/>
            <person name="Weissenbach J."/>
            <person name="Baret P.V."/>
            <person name="Wincker P."/>
            <person name="Gaillardin C."/>
            <person name="Dujon B."/>
            <person name="Souciet J.L."/>
        </authorList>
    </citation>
    <scope>NUCLEOTIDE SEQUENCE [LARGE SCALE GENOMIC DNA]</scope>
    <source>
        <strain evidence="3">ATCC MYA-4447 / BCRC 22081 / CBS 7064 / NBRC 10061 / NRRL Y-12695</strain>
    </source>
</reference>
<organism evidence="2 3">
    <name type="scientific">Pichia sorbitophila (strain ATCC MYA-4447 / BCRC 22081 / CBS 7064 / NBRC 10061 / NRRL Y-12695)</name>
    <name type="common">Hybrid yeast</name>
    <dbReference type="NCBI Taxonomy" id="559304"/>
    <lineage>
        <taxon>Eukaryota</taxon>
        <taxon>Fungi</taxon>
        <taxon>Dikarya</taxon>
        <taxon>Ascomycota</taxon>
        <taxon>Saccharomycotina</taxon>
        <taxon>Pichiomycetes</taxon>
        <taxon>Debaryomycetaceae</taxon>
        <taxon>Millerozyma</taxon>
    </lineage>
</organism>
<dbReference type="EMBL" id="FO082051">
    <property type="protein sequence ID" value="CCE82069.1"/>
    <property type="molecule type" value="Genomic_DNA"/>
</dbReference>
<dbReference type="Pfam" id="PF00378">
    <property type="entry name" value="ECH_1"/>
    <property type="match status" value="1"/>
</dbReference>
<name>G8YFX0_PICSO</name>
<dbReference type="PANTHER" id="PTHR43149">
    <property type="entry name" value="ENOYL-COA HYDRATASE"/>
    <property type="match status" value="1"/>
</dbReference>